<evidence type="ECO:0000313" key="3">
    <source>
        <dbReference type="Proteomes" id="UP001157418"/>
    </source>
</evidence>
<name>A0AAU9PAA4_9ASTR</name>
<reference evidence="2 3" key="1">
    <citation type="submission" date="2022-01" db="EMBL/GenBank/DDBJ databases">
        <authorList>
            <person name="Xiong W."/>
            <person name="Schranz E."/>
        </authorList>
    </citation>
    <scope>NUCLEOTIDE SEQUENCE [LARGE SCALE GENOMIC DNA]</scope>
</reference>
<dbReference type="Proteomes" id="UP001157418">
    <property type="component" value="Unassembled WGS sequence"/>
</dbReference>
<organism evidence="2 3">
    <name type="scientific">Lactuca virosa</name>
    <dbReference type="NCBI Taxonomy" id="75947"/>
    <lineage>
        <taxon>Eukaryota</taxon>
        <taxon>Viridiplantae</taxon>
        <taxon>Streptophyta</taxon>
        <taxon>Embryophyta</taxon>
        <taxon>Tracheophyta</taxon>
        <taxon>Spermatophyta</taxon>
        <taxon>Magnoliopsida</taxon>
        <taxon>eudicotyledons</taxon>
        <taxon>Gunneridae</taxon>
        <taxon>Pentapetalae</taxon>
        <taxon>asterids</taxon>
        <taxon>campanulids</taxon>
        <taxon>Asterales</taxon>
        <taxon>Asteraceae</taxon>
        <taxon>Cichorioideae</taxon>
        <taxon>Cichorieae</taxon>
        <taxon>Lactucinae</taxon>
        <taxon>Lactuca</taxon>
    </lineage>
</organism>
<sequence>MQIKCSMNCLKEIMFLLSWIYTKAQEDLAYKEIPVGVILDMGSSYPYSYSGVGKAVHSCITMAVSEFYMVNPHFQTRIVLHHRDTHCMLSLLLLIFWRSQKWKQS</sequence>
<keyword evidence="1" id="KW-0732">Signal</keyword>
<gene>
    <name evidence="2" type="ORF">LVIROSA_LOCUS32779</name>
</gene>
<keyword evidence="3" id="KW-1185">Reference proteome</keyword>
<dbReference type="EMBL" id="CAKMRJ010005523">
    <property type="protein sequence ID" value="CAH1447143.1"/>
    <property type="molecule type" value="Genomic_DNA"/>
</dbReference>
<evidence type="ECO:0000256" key="1">
    <source>
        <dbReference type="SAM" id="SignalP"/>
    </source>
</evidence>
<feature type="signal peptide" evidence="1">
    <location>
        <begin position="1"/>
        <end position="24"/>
    </location>
</feature>
<feature type="chain" id="PRO_5043728816" evidence="1">
    <location>
        <begin position="25"/>
        <end position="105"/>
    </location>
</feature>
<protein>
    <submittedName>
        <fullName evidence="2">Uncharacterized protein</fullName>
    </submittedName>
</protein>
<accession>A0AAU9PAA4</accession>
<comment type="caution">
    <text evidence="2">The sequence shown here is derived from an EMBL/GenBank/DDBJ whole genome shotgun (WGS) entry which is preliminary data.</text>
</comment>
<evidence type="ECO:0000313" key="2">
    <source>
        <dbReference type="EMBL" id="CAH1447143.1"/>
    </source>
</evidence>
<dbReference type="AlphaFoldDB" id="A0AAU9PAA4"/>
<proteinExistence type="predicted"/>